<keyword evidence="2" id="KW-1185">Reference proteome</keyword>
<organism evidence="1 2">
    <name type="scientific">Macrococcoides caseolyticum</name>
    <dbReference type="NCBI Taxonomy" id="69966"/>
    <lineage>
        <taxon>Bacteria</taxon>
        <taxon>Bacillati</taxon>
        <taxon>Bacillota</taxon>
        <taxon>Bacilli</taxon>
        <taxon>Bacillales</taxon>
        <taxon>Staphylococcaceae</taxon>
        <taxon>Macrococcoides</taxon>
    </lineage>
</organism>
<evidence type="ECO:0000313" key="2">
    <source>
        <dbReference type="Proteomes" id="UP000233606"/>
    </source>
</evidence>
<accession>A0ACC9MST7</accession>
<dbReference type="EMBL" id="PIWU01000006">
    <property type="protein sequence ID" value="PKE56718.1"/>
    <property type="molecule type" value="Genomic_DNA"/>
</dbReference>
<name>A0ACC9MST7_9STAP</name>
<gene>
    <name evidence="1" type="ORF">CW682_05830</name>
</gene>
<reference evidence="1" key="1">
    <citation type="submission" date="2017-12" db="EMBL/GenBank/DDBJ databases">
        <title>Genomics of Macrococcus caseolyticus.</title>
        <authorList>
            <person name="MacFadyen A.C."/>
            <person name="Paterson G.K."/>
        </authorList>
    </citation>
    <scope>NUCLEOTIDE SEQUENCE</scope>
    <source>
        <strain evidence="1">5459_5_49</strain>
    </source>
</reference>
<protein>
    <submittedName>
        <fullName evidence="1">Uncharacterized protein</fullName>
    </submittedName>
</protein>
<comment type="caution">
    <text evidence="1">The sequence shown here is derived from an EMBL/GenBank/DDBJ whole genome shotgun (WGS) entry which is preliminary data.</text>
</comment>
<evidence type="ECO:0000313" key="1">
    <source>
        <dbReference type="EMBL" id="PKE56718.1"/>
    </source>
</evidence>
<proteinExistence type="predicted"/>
<sequence>MNNKEAGKILEILVDLYPKFHINETVAKAWMYSLKKGDYQLTQKKLLKHYEESRFEPKPSDIIVIKRVNQAQLQYEEIQQAVERNKRTEDPKRRAELLARLDRLRSELNE</sequence>
<dbReference type="Proteomes" id="UP000233606">
    <property type="component" value="Unassembled WGS sequence"/>
</dbReference>